<keyword evidence="2" id="KW-1185">Reference proteome</keyword>
<dbReference type="Pfam" id="PF11376">
    <property type="entry name" value="DUF3179"/>
    <property type="match status" value="1"/>
</dbReference>
<evidence type="ECO:0000313" key="1">
    <source>
        <dbReference type="EMBL" id="PKD43090.1"/>
    </source>
</evidence>
<gene>
    <name evidence="1" type="ORF">CWD77_10685</name>
</gene>
<dbReference type="RefSeq" id="WP_101073564.1">
    <property type="nucleotide sequence ID" value="NZ_PISP01000003.1"/>
</dbReference>
<name>A0A2N0VFZ9_9BACT</name>
<sequence length="363" mass="40910">MENKITLLAFSTFIIFLLISCISNVDTEKTAFVHSCTSENWDVPCHQVVDGGSGKDGIPSIENPNYSSINDIHFLRDEDLVSGIKVGNEIIAHPNIIMFYHEIVNDVINDISITFSYCPLTGSAIAFESLVNGKSTTFGVSGLIHKNNLILYDRLTDSYWSQMISEGINGEHRGTSLATVKVVEMTWKAWKEAFPDSKVLNRNTGFTRDYTKYLYGEDYMTDNKRILFPVHNEDIRLEPKTLVHGIRTFSNAKAYPISGFSESIQVINDNLGQMEIVVAGSSSLHFTASFERKTNDDQLLEFEAVKNSFPIVMKDQENNTWNIFGEAVSGDRKGEKLTPTNGYNAYWFAWADFFPGTEIHLNF</sequence>
<evidence type="ECO:0008006" key="3">
    <source>
        <dbReference type="Google" id="ProtNLM"/>
    </source>
</evidence>
<organism evidence="1 2">
    <name type="scientific">Rhodohalobacter barkolensis</name>
    <dbReference type="NCBI Taxonomy" id="2053187"/>
    <lineage>
        <taxon>Bacteria</taxon>
        <taxon>Pseudomonadati</taxon>
        <taxon>Balneolota</taxon>
        <taxon>Balneolia</taxon>
        <taxon>Balneolales</taxon>
        <taxon>Balneolaceae</taxon>
        <taxon>Rhodohalobacter</taxon>
    </lineage>
</organism>
<comment type="caution">
    <text evidence="1">The sequence shown here is derived from an EMBL/GenBank/DDBJ whole genome shotgun (WGS) entry which is preliminary data.</text>
</comment>
<dbReference type="EMBL" id="PISP01000003">
    <property type="protein sequence ID" value="PKD43090.1"/>
    <property type="molecule type" value="Genomic_DNA"/>
</dbReference>
<accession>A0A2N0VFZ9</accession>
<protein>
    <recommendedName>
        <fullName evidence="3">DUF3179 domain-containing protein</fullName>
    </recommendedName>
</protein>
<dbReference type="Proteomes" id="UP000233398">
    <property type="component" value="Unassembled WGS sequence"/>
</dbReference>
<reference evidence="1 2" key="1">
    <citation type="submission" date="2017-11" db="EMBL/GenBank/DDBJ databases">
        <title>Rhodohalobacter 15182 sp. nov., isolated from a salt lake.</title>
        <authorList>
            <person name="Han S."/>
        </authorList>
    </citation>
    <scope>NUCLEOTIDE SEQUENCE [LARGE SCALE GENOMIC DNA]</scope>
    <source>
        <strain evidence="1 2">15182</strain>
    </source>
</reference>
<dbReference type="OrthoDB" id="9806357at2"/>
<dbReference type="InterPro" id="IPR021516">
    <property type="entry name" value="DUF3179"/>
</dbReference>
<dbReference type="AlphaFoldDB" id="A0A2N0VFZ9"/>
<proteinExistence type="predicted"/>
<evidence type="ECO:0000313" key="2">
    <source>
        <dbReference type="Proteomes" id="UP000233398"/>
    </source>
</evidence>
<dbReference type="PROSITE" id="PS51257">
    <property type="entry name" value="PROKAR_LIPOPROTEIN"/>
    <property type="match status" value="1"/>
</dbReference>